<sequence length="112" mass="12679">MPKIYHIKKQSSIPDVSQIGGKAKNLATLSTNKIHVPQWMVLTAEFFESFVNKDIKTIDTLLSTPCPGDEDIVSVSKKITDIIDQTEFDAGLKESFESEIQSYFDHQHSFFL</sequence>
<evidence type="ECO:0000313" key="3">
    <source>
        <dbReference type="Proteomes" id="UP000189670"/>
    </source>
</evidence>
<name>A0A1V1P923_9BACT</name>
<dbReference type="InterPro" id="IPR002192">
    <property type="entry name" value="PPDK_AMP/ATP-bd"/>
</dbReference>
<feature type="domain" description="Pyruvate phosphate dikinase AMP/ATP-binding" evidence="1">
    <location>
        <begin position="17"/>
        <end position="102"/>
    </location>
</feature>
<dbReference type="AlphaFoldDB" id="A0A1V1P923"/>
<dbReference type="Pfam" id="PF01326">
    <property type="entry name" value="PPDK_N"/>
    <property type="match status" value="1"/>
</dbReference>
<dbReference type="GO" id="GO:0005524">
    <property type="term" value="F:ATP binding"/>
    <property type="evidence" value="ECO:0007669"/>
    <property type="project" value="InterPro"/>
</dbReference>
<comment type="caution">
    <text evidence="2">The sequence shown here is derived from an EMBL/GenBank/DDBJ whole genome shotgun (WGS) entry which is preliminary data.</text>
</comment>
<dbReference type="InterPro" id="IPR013815">
    <property type="entry name" value="ATP_grasp_subdomain_1"/>
</dbReference>
<dbReference type="Proteomes" id="UP000189670">
    <property type="component" value="Unassembled WGS sequence"/>
</dbReference>
<dbReference type="Gene3D" id="3.30.1490.20">
    <property type="entry name" value="ATP-grasp fold, A domain"/>
    <property type="match status" value="1"/>
</dbReference>
<dbReference type="EMBL" id="ATBP01000289">
    <property type="protein sequence ID" value="ETR71298.1"/>
    <property type="molecule type" value="Genomic_DNA"/>
</dbReference>
<dbReference type="GO" id="GO:0016301">
    <property type="term" value="F:kinase activity"/>
    <property type="evidence" value="ECO:0007669"/>
    <property type="project" value="InterPro"/>
</dbReference>
<accession>A0A1V1P923</accession>
<evidence type="ECO:0000259" key="1">
    <source>
        <dbReference type="Pfam" id="PF01326"/>
    </source>
</evidence>
<evidence type="ECO:0000313" key="2">
    <source>
        <dbReference type="EMBL" id="ETR71298.1"/>
    </source>
</evidence>
<protein>
    <recommendedName>
        <fullName evidence="1">Pyruvate phosphate dikinase AMP/ATP-binding domain-containing protein</fullName>
    </recommendedName>
</protein>
<gene>
    <name evidence="2" type="ORF">OMM_08211</name>
</gene>
<dbReference type="SUPFAM" id="SSF56059">
    <property type="entry name" value="Glutathione synthetase ATP-binding domain-like"/>
    <property type="match status" value="1"/>
</dbReference>
<reference evidence="3" key="1">
    <citation type="submission" date="2012-11" db="EMBL/GenBank/DDBJ databases">
        <authorList>
            <person name="Lucero-Rivera Y.E."/>
            <person name="Tovar-Ramirez D."/>
        </authorList>
    </citation>
    <scope>NUCLEOTIDE SEQUENCE [LARGE SCALE GENOMIC DNA]</scope>
    <source>
        <strain evidence="3">Araruama</strain>
    </source>
</reference>
<organism evidence="2 3">
    <name type="scientific">Candidatus Magnetoglobus multicellularis str. Araruama</name>
    <dbReference type="NCBI Taxonomy" id="890399"/>
    <lineage>
        <taxon>Bacteria</taxon>
        <taxon>Pseudomonadati</taxon>
        <taxon>Thermodesulfobacteriota</taxon>
        <taxon>Desulfobacteria</taxon>
        <taxon>Desulfobacterales</taxon>
        <taxon>Desulfobacteraceae</taxon>
        <taxon>Candidatus Magnetoglobus</taxon>
    </lineage>
</organism>
<proteinExistence type="predicted"/>